<gene>
    <name evidence="2" type="ORF">DAPPUDRAFT_126138</name>
</gene>
<dbReference type="InParanoid" id="E9I7T8"/>
<proteinExistence type="predicted"/>
<dbReference type="AlphaFoldDB" id="E9I7T8"/>
<feature type="region of interest" description="Disordered" evidence="1">
    <location>
        <begin position="61"/>
        <end position="88"/>
    </location>
</feature>
<feature type="compositionally biased region" description="Polar residues" evidence="1">
    <location>
        <begin position="61"/>
        <end position="83"/>
    </location>
</feature>
<accession>E9I7T8</accession>
<sequence length="329" mass="37489">DNLEDDPEFYPVVLPKSRPDWYSLFPRLYPDTPTNVIEAYQSLFTTGEGPDEGDIEILSIGRSNSTGSTASTESKPVSTTTEEFNPGPNERYKDVGLTWYTSAFKNGLKGIKNSCNIDGYVTNLAIQFSRSKYDFEVFVNRAAQPDSVENFIIELIRLHKRHKSRKTSELSKKIKQMWVDTTKIGKLTNNGRTIDLAGSESDHIFTHFREMSQFWTEVKCKCGTSTREKRYNINVISDKEVHLALDGQIRDANGDHYSTCETCTQKPKLDNITIPPGTWMLHFCIDKGEGKKVDHRKFPSTLEYDGVEFFKSYSSYWTPIGRSNTQGHT</sequence>
<evidence type="ECO:0000313" key="3">
    <source>
        <dbReference type="Proteomes" id="UP000000305"/>
    </source>
</evidence>
<dbReference type="KEGG" id="dpx:DAPPUDRAFT_126138"/>
<reference evidence="2 3" key="1">
    <citation type="journal article" date="2011" name="Science">
        <title>The ecoresponsive genome of Daphnia pulex.</title>
        <authorList>
            <person name="Colbourne J.K."/>
            <person name="Pfrender M.E."/>
            <person name="Gilbert D."/>
            <person name="Thomas W.K."/>
            <person name="Tucker A."/>
            <person name="Oakley T.H."/>
            <person name="Tokishita S."/>
            <person name="Aerts A."/>
            <person name="Arnold G.J."/>
            <person name="Basu M.K."/>
            <person name="Bauer D.J."/>
            <person name="Caceres C.E."/>
            <person name="Carmel L."/>
            <person name="Casola C."/>
            <person name="Choi J.H."/>
            <person name="Detter J.C."/>
            <person name="Dong Q."/>
            <person name="Dusheyko S."/>
            <person name="Eads B.D."/>
            <person name="Frohlich T."/>
            <person name="Geiler-Samerotte K.A."/>
            <person name="Gerlach D."/>
            <person name="Hatcher P."/>
            <person name="Jogdeo S."/>
            <person name="Krijgsveld J."/>
            <person name="Kriventseva E.V."/>
            <person name="Kultz D."/>
            <person name="Laforsch C."/>
            <person name="Lindquist E."/>
            <person name="Lopez J."/>
            <person name="Manak J.R."/>
            <person name="Muller J."/>
            <person name="Pangilinan J."/>
            <person name="Patwardhan R.P."/>
            <person name="Pitluck S."/>
            <person name="Pritham E.J."/>
            <person name="Rechtsteiner A."/>
            <person name="Rho M."/>
            <person name="Rogozin I.B."/>
            <person name="Sakarya O."/>
            <person name="Salamov A."/>
            <person name="Schaack S."/>
            <person name="Shapiro H."/>
            <person name="Shiga Y."/>
            <person name="Skalitzky C."/>
            <person name="Smith Z."/>
            <person name="Souvorov A."/>
            <person name="Sung W."/>
            <person name="Tang Z."/>
            <person name="Tsuchiya D."/>
            <person name="Tu H."/>
            <person name="Vos H."/>
            <person name="Wang M."/>
            <person name="Wolf Y.I."/>
            <person name="Yamagata H."/>
            <person name="Yamada T."/>
            <person name="Ye Y."/>
            <person name="Shaw J.R."/>
            <person name="Andrews J."/>
            <person name="Crease T.J."/>
            <person name="Tang H."/>
            <person name="Lucas S.M."/>
            <person name="Robertson H.M."/>
            <person name="Bork P."/>
            <person name="Koonin E.V."/>
            <person name="Zdobnov E.M."/>
            <person name="Grigoriev I.V."/>
            <person name="Lynch M."/>
            <person name="Boore J.L."/>
        </authorList>
    </citation>
    <scope>NUCLEOTIDE SEQUENCE [LARGE SCALE GENOMIC DNA]</scope>
</reference>
<protein>
    <submittedName>
        <fullName evidence="2">Uncharacterized protein</fullName>
    </submittedName>
</protein>
<keyword evidence="3" id="KW-1185">Reference proteome</keyword>
<organism evidence="2 3">
    <name type="scientific">Daphnia pulex</name>
    <name type="common">Water flea</name>
    <dbReference type="NCBI Taxonomy" id="6669"/>
    <lineage>
        <taxon>Eukaryota</taxon>
        <taxon>Metazoa</taxon>
        <taxon>Ecdysozoa</taxon>
        <taxon>Arthropoda</taxon>
        <taxon>Crustacea</taxon>
        <taxon>Branchiopoda</taxon>
        <taxon>Diplostraca</taxon>
        <taxon>Cladocera</taxon>
        <taxon>Anomopoda</taxon>
        <taxon>Daphniidae</taxon>
        <taxon>Daphnia</taxon>
    </lineage>
</organism>
<dbReference type="EMBL" id="GL737487">
    <property type="protein sequence ID" value="EFX59942.1"/>
    <property type="molecule type" value="Genomic_DNA"/>
</dbReference>
<evidence type="ECO:0000313" key="2">
    <source>
        <dbReference type="EMBL" id="EFX59942.1"/>
    </source>
</evidence>
<feature type="non-terminal residue" evidence="2">
    <location>
        <position position="329"/>
    </location>
</feature>
<name>E9I7T8_DAPPU</name>
<dbReference type="HOGENOM" id="CLU_846151_0_0_1"/>
<evidence type="ECO:0000256" key="1">
    <source>
        <dbReference type="SAM" id="MobiDB-lite"/>
    </source>
</evidence>
<dbReference type="Proteomes" id="UP000000305">
    <property type="component" value="Unassembled WGS sequence"/>
</dbReference>
<feature type="non-terminal residue" evidence="2">
    <location>
        <position position="1"/>
    </location>
</feature>